<feature type="region of interest" description="Disordered" evidence="2">
    <location>
        <begin position="222"/>
        <end position="246"/>
    </location>
</feature>
<name>A0AAD9U3V0_9ROSI</name>
<dbReference type="GO" id="GO:0003676">
    <property type="term" value="F:nucleic acid binding"/>
    <property type="evidence" value="ECO:0007669"/>
    <property type="project" value="InterPro"/>
</dbReference>
<keyword evidence="1" id="KW-0862">Zinc</keyword>
<dbReference type="PROSITE" id="PS50158">
    <property type="entry name" value="ZF_CCHC"/>
    <property type="match status" value="2"/>
</dbReference>
<accession>A0AAD9U3V0</accession>
<proteinExistence type="predicted"/>
<dbReference type="InterPro" id="IPR001878">
    <property type="entry name" value="Znf_CCHC"/>
</dbReference>
<feature type="compositionally biased region" description="Basic residues" evidence="2">
    <location>
        <begin position="235"/>
        <end position="246"/>
    </location>
</feature>
<keyword evidence="1" id="KW-0479">Metal-binding</keyword>
<evidence type="ECO:0000259" key="3">
    <source>
        <dbReference type="PROSITE" id="PS50158"/>
    </source>
</evidence>
<dbReference type="Proteomes" id="UP001280121">
    <property type="component" value="Unassembled WGS sequence"/>
</dbReference>
<reference evidence="4" key="1">
    <citation type="journal article" date="2023" name="Plant J.">
        <title>Genome sequences and population genomics provide insights into the demographic history, inbreeding, and mutation load of two 'living fossil' tree species of Dipteronia.</title>
        <authorList>
            <person name="Feng Y."/>
            <person name="Comes H.P."/>
            <person name="Chen J."/>
            <person name="Zhu S."/>
            <person name="Lu R."/>
            <person name="Zhang X."/>
            <person name="Li P."/>
            <person name="Qiu J."/>
            <person name="Olsen K.M."/>
            <person name="Qiu Y."/>
        </authorList>
    </citation>
    <scope>NUCLEOTIDE SEQUENCE</scope>
    <source>
        <strain evidence="4">KIB01</strain>
    </source>
</reference>
<dbReference type="AlphaFoldDB" id="A0AAD9U3V0"/>
<feature type="compositionally biased region" description="Basic residues" evidence="2">
    <location>
        <begin position="54"/>
        <end position="63"/>
    </location>
</feature>
<evidence type="ECO:0000313" key="5">
    <source>
        <dbReference type="Proteomes" id="UP001280121"/>
    </source>
</evidence>
<dbReference type="SUPFAM" id="SSF57756">
    <property type="entry name" value="Retrovirus zinc finger-like domains"/>
    <property type="match status" value="2"/>
</dbReference>
<keyword evidence="1" id="KW-0863">Zinc-finger</keyword>
<organism evidence="4 5">
    <name type="scientific">Dipteronia dyeriana</name>
    <dbReference type="NCBI Taxonomy" id="168575"/>
    <lineage>
        <taxon>Eukaryota</taxon>
        <taxon>Viridiplantae</taxon>
        <taxon>Streptophyta</taxon>
        <taxon>Embryophyta</taxon>
        <taxon>Tracheophyta</taxon>
        <taxon>Spermatophyta</taxon>
        <taxon>Magnoliopsida</taxon>
        <taxon>eudicotyledons</taxon>
        <taxon>Gunneridae</taxon>
        <taxon>Pentapetalae</taxon>
        <taxon>rosids</taxon>
        <taxon>malvids</taxon>
        <taxon>Sapindales</taxon>
        <taxon>Sapindaceae</taxon>
        <taxon>Hippocastanoideae</taxon>
        <taxon>Acereae</taxon>
        <taxon>Dipteronia</taxon>
    </lineage>
</organism>
<dbReference type="Pfam" id="PF00098">
    <property type="entry name" value="zf-CCHC"/>
    <property type="match status" value="2"/>
</dbReference>
<dbReference type="PANTHER" id="PTHR46978">
    <property type="entry name" value="ZINC KNUCKLE (CCHC-TYPE) FAMILY PROTEIN"/>
    <property type="match status" value="1"/>
</dbReference>
<dbReference type="PANTHER" id="PTHR46978:SF1">
    <property type="entry name" value="ZINC KNUCKLE (CCHC-TYPE) FAMILY PROTEIN"/>
    <property type="match status" value="1"/>
</dbReference>
<evidence type="ECO:0000313" key="4">
    <source>
        <dbReference type="EMBL" id="KAK2647381.1"/>
    </source>
</evidence>
<evidence type="ECO:0000256" key="1">
    <source>
        <dbReference type="PROSITE-ProRule" id="PRU00047"/>
    </source>
</evidence>
<comment type="caution">
    <text evidence="4">The sequence shown here is derived from an EMBL/GenBank/DDBJ whole genome shotgun (WGS) entry which is preliminary data.</text>
</comment>
<dbReference type="Gene3D" id="4.10.60.10">
    <property type="entry name" value="Zinc finger, CCHC-type"/>
    <property type="match status" value="3"/>
</dbReference>
<sequence>MENPIIVIVASSDGEEEKEGNGMRDRERKIISDLSGFPNFRAMVEAEAFMMREKKKKKKRRRRSSEVEEEAVVGNGTPTITTTTTTRSKVDEYREISDLIGFNNLRAMTEAEALLRSRNNKRVRNKPDVGFCFQETDFAKEKENPIVLIISSEEEGNVREGKRRKHNRRTRPELDEYEKILDLSGSPNLKVMIEAEVSMRRNNKIKASQVHNELKMDPQVILTTNNEEEEEGNRTKAKKRKRSRRTRYNLDDFEKISNLSGSPNLKAMMEAEAFLRRKNKRNIVASQLRNEIMMDPPVILTTRSEEEEEGNGSKEKIRECEGTNWSNLDEFREISGPISFDKLKDMTEAEVFMWRKTRSSKKKRSKKKRNVVFCAQEEVTEQAAEEKGQLGKDEAVEAVEIVEVSNAESVQISEIDVPQNLVNGAAKEKADADTVKAVETTMVIGAGDVVNCIEVINRCLSSPEDDATIADVSLQRGVEDSLLAETVVKGKKKRRRRKKVDDDAKEENNIKDNVVLRMLLRKPRYFDPPNCYWGSCTSCGKENHTAASCKVQKQDKLCFICGSFDHIWKYCRQGKDCFVRQGRNHLGNNLSYNICLRCGDPGHDLFSCRVDYHADDLKAIQCYVCKNFGHLCCVCFPDTGRKQVSCYNCGESGHMGSECIKSNRVPWGTESSIVCYKCGKEGHYARRCSTRLVWQRADYISTAERSHNETRKLVRV</sequence>
<dbReference type="SMART" id="SM00343">
    <property type="entry name" value="ZnF_C2HC"/>
    <property type="match status" value="5"/>
</dbReference>
<feature type="region of interest" description="Disordered" evidence="2">
    <location>
        <begin position="54"/>
        <end position="86"/>
    </location>
</feature>
<protein>
    <recommendedName>
        <fullName evidence="3">CCHC-type domain-containing protein</fullName>
    </recommendedName>
</protein>
<keyword evidence="5" id="KW-1185">Reference proteome</keyword>
<dbReference type="EMBL" id="JANJYI010000005">
    <property type="protein sequence ID" value="KAK2647381.1"/>
    <property type="molecule type" value="Genomic_DNA"/>
</dbReference>
<dbReference type="GO" id="GO:0008270">
    <property type="term" value="F:zinc ion binding"/>
    <property type="evidence" value="ECO:0007669"/>
    <property type="project" value="UniProtKB-KW"/>
</dbReference>
<feature type="domain" description="CCHC-type" evidence="3">
    <location>
        <begin position="675"/>
        <end position="688"/>
    </location>
</feature>
<feature type="domain" description="CCHC-type" evidence="3">
    <location>
        <begin position="646"/>
        <end position="659"/>
    </location>
</feature>
<dbReference type="InterPro" id="IPR036875">
    <property type="entry name" value="Znf_CCHC_sf"/>
</dbReference>
<feature type="compositionally biased region" description="Low complexity" evidence="2">
    <location>
        <begin position="77"/>
        <end position="86"/>
    </location>
</feature>
<gene>
    <name evidence="4" type="ORF">Ddye_014870</name>
</gene>
<evidence type="ECO:0000256" key="2">
    <source>
        <dbReference type="SAM" id="MobiDB-lite"/>
    </source>
</evidence>